<sequence length="351" mass="39193">MINGLKKYPLTVPTYSYPIYSNVGMAVLGQVAVAASMKFDESHSLTESPATWAALAQRDIFDPLGLNGSSFVVTPGNKHHVAVASTDSYEVDWDFLEPMTCSGGQMSSLSDYIKVMQTILDPTRPESLLPPHVIREWLRPFHGWMDETTEVGMLWEIEKIWDSYARPVRIFQKLGVLGASRSVFAINQDMFYGVALLMTGSAPTAGDMVLEIFRQLQPTLDRMLSASVANRYAGRWTSEDGDGSEVSISVAEGSLWITKLHLKGTDVLRLIQNIPDEDKRSRATPITMWSTGRFDEFRMAFTSASQTCVRSWVTIDDGFARGFPTDLIYFSQQKDGIHLHVPSVDLVFTRT</sequence>
<dbReference type="Pfam" id="PF00144">
    <property type="entry name" value="Beta-lactamase"/>
    <property type="match status" value="1"/>
</dbReference>
<evidence type="ECO:0000313" key="5">
    <source>
        <dbReference type="Proteomes" id="UP000623467"/>
    </source>
</evidence>
<comment type="similarity">
    <text evidence="1">Belongs to the beta-lactamase family.</text>
</comment>
<dbReference type="InterPro" id="IPR051478">
    <property type="entry name" value="Beta-lactamase-like_AB/R"/>
</dbReference>
<evidence type="ECO:0000259" key="2">
    <source>
        <dbReference type="Pfam" id="PF00144"/>
    </source>
</evidence>
<dbReference type="OrthoDB" id="428260at2759"/>
<dbReference type="AlphaFoldDB" id="A0A8H6YAM9"/>
<dbReference type="Proteomes" id="UP000623467">
    <property type="component" value="Unassembled WGS sequence"/>
</dbReference>
<dbReference type="SUPFAM" id="SSF56601">
    <property type="entry name" value="beta-lactamase/transpeptidase-like"/>
    <property type="match status" value="1"/>
</dbReference>
<organism evidence="4 5">
    <name type="scientific">Mycena sanguinolenta</name>
    <dbReference type="NCBI Taxonomy" id="230812"/>
    <lineage>
        <taxon>Eukaryota</taxon>
        <taxon>Fungi</taxon>
        <taxon>Dikarya</taxon>
        <taxon>Basidiomycota</taxon>
        <taxon>Agaricomycotina</taxon>
        <taxon>Agaricomycetes</taxon>
        <taxon>Agaricomycetidae</taxon>
        <taxon>Agaricales</taxon>
        <taxon>Marasmiineae</taxon>
        <taxon>Mycenaceae</taxon>
        <taxon>Mycena</taxon>
    </lineage>
</organism>
<evidence type="ECO:0000259" key="3">
    <source>
        <dbReference type="Pfam" id="PF26335"/>
    </source>
</evidence>
<accession>A0A8H6YAM9</accession>
<comment type="caution">
    <text evidence="4">The sequence shown here is derived from an EMBL/GenBank/DDBJ whole genome shotgun (WGS) entry which is preliminary data.</text>
</comment>
<feature type="domain" description="Beta-lactamase-related" evidence="2">
    <location>
        <begin position="5"/>
        <end position="207"/>
    </location>
</feature>
<dbReference type="Pfam" id="PF26335">
    <property type="entry name" value="ARB_00930_C"/>
    <property type="match status" value="1"/>
</dbReference>
<protein>
    <submittedName>
        <fullName evidence="4">Beta-lactamase/transpeptidase-like protein</fullName>
    </submittedName>
</protein>
<keyword evidence="5" id="KW-1185">Reference proteome</keyword>
<gene>
    <name evidence="4" type="ORF">MSAN_01373800</name>
</gene>
<feature type="domain" description="Beta-lactamase-like ARB-00930-like C-terminal" evidence="3">
    <location>
        <begin position="228"/>
        <end position="350"/>
    </location>
</feature>
<dbReference type="PANTHER" id="PTHR22935">
    <property type="entry name" value="PENICILLIN-BINDING PROTEIN"/>
    <property type="match status" value="1"/>
</dbReference>
<evidence type="ECO:0000313" key="4">
    <source>
        <dbReference type="EMBL" id="KAF7354605.1"/>
    </source>
</evidence>
<dbReference type="EMBL" id="JACAZH010000011">
    <property type="protein sequence ID" value="KAF7354605.1"/>
    <property type="molecule type" value="Genomic_DNA"/>
</dbReference>
<dbReference type="PANTHER" id="PTHR22935:SF95">
    <property type="entry name" value="BETA-LACTAMASE-LIKE 1-RELATED"/>
    <property type="match status" value="1"/>
</dbReference>
<dbReference type="InterPro" id="IPR012338">
    <property type="entry name" value="Beta-lactam/transpept-like"/>
</dbReference>
<name>A0A8H6YAM9_9AGAR</name>
<dbReference type="InterPro" id="IPR058664">
    <property type="entry name" value="ARB_00930-like_C"/>
</dbReference>
<reference evidence="4" key="1">
    <citation type="submission" date="2020-05" db="EMBL/GenBank/DDBJ databases">
        <title>Mycena genomes resolve the evolution of fungal bioluminescence.</title>
        <authorList>
            <person name="Tsai I.J."/>
        </authorList>
    </citation>
    <scope>NUCLEOTIDE SEQUENCE</scope>
    <source>
        <strain evidence="4">160909Yilan</strain>
    </source>
</reference>
<evidence type="ECO:0000256" key="1">
    <source>
        <dbReference type="ARBA" id="ARBA00038473"/>
    </source>
</evidence>
<proteinExistence type="inferred from homology"/>
<dbReference type="Gene3D" id="3.40.710.10">
    <property type="entry name" value="DD-peptidase/beta-lactamase superfamily"/>
    <property type="match status" value="1"/>
</dbReference>
<dbReference type="InterPro" id="IPR001466">
    <property type="entry name" value="Beta-lactam-related"/>
</dbReference>